<comment type="subcellular location">
    <subcellularLocation>
        <location evidence="1">Membrane</location>
        <topology evidence="1">Single-pass membrane protein</topology>
    </subcellularLocation>
</comment>
<evidence type="ECO:0000256" key="6">
    <source>
        <dbReference type="ARBA" id="ARBA00022989"/>
    </source>
</evidence>
<dbReference type="GO" id="GO:0043953">
    <property type="term" value="P:protein transport by the Tat complex"/>
    <property type="evidence" value="ECO:0007669"/>
    <property type="project" value="InterPro"/>
</dbReference>
<dbReference type="InterPro" id="IPR018448">
    <property type="entry name" value="TatB"/>
</dbReference>
<evidence type="ECO:0000256" key="5">
    <source>
        <dbReference type="ARBA" id="ARBA00022927"/>
    </source>
</evidence>
<evidence type="ECO:0000256" key="4">
    <source>
        <dbReference type="ARBA" id="ARBA00022692"/>
    </source>
</evidence>
<dbReference type="PRINTS" id="PR01506">
    <property type="entry name" value="TATBPROTEIN"/>
</dbReference>
<reference evidence="9 10" key="1">
    <citation type="submission" date="2012-03" db="EMBL/GenBank/DDBJ databases">
        <title>The Genome Sequence of Bartonella rattimassiliensis 15908.</title>
        <authorList>
            <consortium name="The Broad Institute Genome Sequencing Platform"/>
            <consortium name="The Broad Institute Genome Sequencing Center for Infectious Disease"/>
            <person name="Feldgarden M."/>
            <person name="Kirby J."/>
            <person name="Kosoy M."/>
            <person name="Birtles R."/>
            <person name="Probert W.S."/>
            <person name="Chiaraviglio L."/>
            <person name="Young S.K."/>
            <person name="Zeng Q."/>
            <person name="Gargeya S."/>
            <person name="Fitzgerald M."/>
            <person name="Haas B."/>
            <person name="Abouelleil A."/>
            <person name="Alvarado L."/>
            <person name="Arachchi H.M."/>
            <person name="Berlin A."/>
            <person name="Chapman S.B."/>
            <person name="Gearin G."/>
            <person name="Goldberg J."/>
            <person name="Griggs A."/>
            <person name="Gujja S."/>
            <person name="Hansen M."/>
            <person name="Heiman D."/>
            <person name="Howarth C."/>
            <person name="Larimer J."/>
            <person name="Lui A."/>
            <person name="MacDonald P.J.P."/>
            <person name="McCowen C."/>
            <person name="Montmayeur A."/>
            <person name="Murphy C."/>
            <person name="Neiman D."/>
            <person name="Pearson M."/>
            <person name="Priest M."/>
            <person name="Roberts A."/>
            <person name="Saif S."/>
            <person name="Shea T."/>
            <person name="Sisk P."/>
            <person name="Stolte C."/>
            <person name="Sykes S."/>
            <person name="Wortman J."/>
            <person name="Nusbaum C."/>
            <person name="Birren B."/>
        </authorList>
    </citation>
    <scope>NUCLEOTIDE SEQUENCE [LARGE SCALE GENOMIC DNA]</scope>
    <source>
        <strain evidence="9 10">15908</strain>
    </source>
</reference>
<keyword evidence="4" id="KW-0812">Transmembrane</keyword>
<organism evidence="9 10">
    <name type="scientific">Bartonella rattimassiliensis 15908</name>
    <dbReference type="NCBI Taxonomy" id="1094556"/>
    <lineage>
        <taxon>Bacteria</taxon>
        <taxon>Pseudomonadati</taxon>
        <taxon>Pseudomonadota</taxon>
        <taxon>Alphaproteobacteria</taxon>
        <taxon>Hyphomicrobiales</taxon>
        <taxon>Bartonellaceae</taxon>
        <taxon>Bartonella</taxon>
    </lineage>
</organism>
<dbReference type="HOGENOM" id="CLU_086034_1_3_5"/>
<dbReference type="STRING" id="1094556.MCY_00790"/>
<evidence type="ECO:0000313" key="9">
    <source>
        <dbReference type="EMBL" id="EJF86121.1"/>
    </source>
</evidence>
<keyword evidence="5" id="KW-0653">Protein transport</keyword>
<dbReference type="PATRIC" id="fig|1094556.3.peg.903"/>
<evidence type="ECO:0000256" key="1">
    <source>
        <dbReference type="ARBA" id="ARBA00004167"/>
    </source>
</evidence>
<evidence type="ECO:0000313" key="10">
    <source>
        <dbReference type="Proteomes" id="UP000001077"/>
    </source>
</evidence>
<keyword evidence="7" id="KW-0811">Translocation</keyword>
<keyword evidence="6" id="KW-1133">Transmembrane helix</keyword>
<keyword evidence="8" id="KW-0472">Membrane</keyword>
<comment type="caution">
    <text evidence="9">The sequence shown here is derived from an EMBL/GenBank/DDBJ whole genome shotgun (WGS) entry which is preliminary data.</text>
</comment>
<evidence type="ECO:0000256" key="3">
    <source>
        <dbReference type="ARBA" id="ARBA00022475"/>
    </source>
</evidence>
<dbReference type="GO" id="GO:0008320">
    <property type="term" value="F:protein transmembrane transporter activity"/>
    <property type="evidence" value="ECO:0007669"/>
    <property type="project" value="InterPro"/>
</dbReference>
<dbReference type="InterPro" id="IPR003369">
    <property type="entry name" value="TatA/B/E"/>
</dbReference>
<evidence type="ECO:0000256" key="2">
    <source>
        <dbReference type="ARBA" id="ARBA00022448"/>
    </source>
</evidence>
<dbReference type="OrthoDB" id="7206969at2"/>
<dbReference type="AlphaFoldDB" id="J0QKI9"/>
<evidence type="ECO:0000256" key="8">
    <source>
        <dbReference type="ARBA" id="ARBA00023136"/>
    </source>
</evidence>
<sequence length="113" mass="12973">MFGIDGPEFLVILLVLIIVIGPKDLPKILKAIAKVRTYMRSTANELRRQFDDVISQIELDNLQKTYSDINDLNPSKQLTETFDTIQDAVEDIHDSFDVKIIRHKSEIDKEDIS</sequence>
<dbReference type="GO" id="GO:0016020">
    <property type="term" value="C:membrane"/>
    <property type="evidence" value="ECO:0007669"/>
    <property type="project" value="InterPro"/>
</dbReference>
<keyword evidence="3" id="KW-1003">Cell membrane</keyword>
<dbReference type="NCBIfam" id="TIGR01410">
    <property type="entry name" value="tatB"/>
    <property type="match status" value="1"/>
</dbReference>
<gene>
    <name evidence="9" type="ORF">MCY_00790</name>
</gene>
<accession>J0QKI9</accession>
<dbReference type="Pfam" id="PF02416">
    <property type="entry name" value="TatA_B_E"/>
    <property type="match status" value="1"/>
</dbReference>
<dbReference type="Proteomes" id="UP000001077">
    <property type="component" value="Unassembled WGS sequence"/>
</dbReference>
<keyword evidence="2" id="KW-0813">Transport</keyword>
<dbReference type="Gene3D" id="1.20.5.3310">
    <property type="match status" value="1"/>
</dbReference>
<proteinExistence type="predicted"/>
<protein>
    <submittedName>
        <fullName evidence="9">Twin arginine-targeting protein translocase TatB</fullName>
    </submittedName>
</protein>
<evidence type="ECO:0000256" key="7">
    <source>
        <dbReference type="ARBA" id="ARBA00023010"/>
    </source>
</evidence>
<dbReference type="eggNOG" id="COG1826">
    <property type="taxonomic scope" value="Bacteria"/>
</dbReference>
<dbReference type="EMBL" id="AILY01000017">
    <property type="protein sequence ID" value="EJF86121.1"/>
    <property type="molecule type" value="Genomic_DNA"/>
</dbReference>
<name>J0QKI9_9HYPH</name>
<keyword evidence="10" id="KW-1185">Reference proteome</keyword>